<name>A0AAU9II51_9CILI</name>
<evidence type="ECO:0000256" key="2">
    <source>
        <dbReference type="ARBA" id="ARBA00022737"/>
    </source>
</evidence>
<dbReference type="EMBL" id="CAJZBQ010000011">
    <property type="protein sequence ID" value="CAG9314147.1"/>
    <property type="molecule type" value="Genomic_DNA"/>
</dbReference>
<evidence type="ECO:0000256" key="3">
    <source>
        <dbReference type="ARBA" id="ARBA00022771"/>
    </source>
</evidence>
<keyword evidence="1" id="KW-0479">Metal-binding</keyword>
<dbReference type="InterPro" id="IPR013087">
    <property type="entry name" value="Znf_C2H2_type"/>
</dbReference>
<dbReference type="PROSITE" id="PS00028">
    <property type="entry name" value="ZINC_FINGER_C2H2_1"/>
    <property type="match status" value="3"/>
</dbReference>
<dbReference type="SUPFAM" id="SSF57667">
    <property type="entry name" value="beta-beta-alpha zinc fingers"/>
    <property type="match status" value="2"/>
</dbReference>
<dbReference type="PANTHER" id="PTHR24379">
    <property type="entry name" value="KRAB AND ZINC FINGER DOMAIN-CONTAINING"/>
    <property type="match status" value="1"/>
</dbReference>
<evidence type="ECO:0000256" key="4">
    <source>
        <dbReference type="ARBA" id="ARBA00022833"/>
    </source>
</evidence>
<evidence type="ECO:0000313" key="7">
    <source>
        <dbReference type="EMBL" id="CAG9314147.1"/>
    </source>
</evidence>
<dbReference type="AlphaFoldDB" id="A0AAU9II51"/>
<feature type="domain" description="C2H2-type" evidence="6">
    <location>
        <begin position="92"/>
        <end position="120"/>
    </location>
</feature>
<keyword evidence="4" id="KW-0862">Zinc</keyword>
<reference evidence="7" key="1">
    <citation type="submission" date="2021-09" db="EMBL/GenBank/DDBJ databases">
        <authorList>
            <consortium name="AG Swart"/>
            <person name="Singh M."/>
            <person name="Singh A."/>
            <person name="Seah K."/>
            <person name="Emmerich C."/>
        </authorList>
    </citation>
    <scope>NUCLEOTIDE SEQUENCE</scope>
    <source>
        <strain evidence="7">ATCC30299</strain>
    </source>
</reference>
<dbReference type="InterPro" id="IPR036236">
    <property type="entry name" value="Znf_C2H2_sf"/>
</dbReference>
<gene>
    <name evidence="7" type="ORF">BSTOLATCC_MIC9944</name>
</gene>
<evidence type="ECO:0000259" key="6">
    <source>
        <dbReference type="PROSITE" id="PS50157"/>
    </source>
</evidence>
<keyword evidence="8" id="KW-1185">Reference proteome</keyword>
<dbReference type="Gene3D" id="3.30.160.60">
    <property type="entry name" value="Classic Zinc Finger"/>
    <property type="match status" value="1"/>
</dbReference>
<keyword evidence="2" id="KW-0677">Repeat</keyword>
<dbReference type="SMART" id="SM00355">
    <property type="entry name" value="ZnF_C2H2"/>
    <property type="match status" value="3"/>
</dbReference>
<feature type="domain" description="C2H2-type" evidence="6">
    <location>
        <begin position="62"/>
        <end position="90"/>
    </location>
</feature>
<dbReference type="PROSITE" id="PS50157">
    <property type="entry name" value="ZINC_FINGER_C2H2_2"/>
    <property type="match status" value="2"/>
</dbReference>
<evidence type="ECO:0000256" key="5">
    <source>
        <dbReference type="PROSITE-ProRule" id="PRU00042"/>
    </source>
</evidence>
<dbReference type="Pfam" id="PF13894">
    <property type="entry name" value="zf-C2H2_4"/>
    <property type="match status" value="2"/>
</dbReference>
<evidence type="ECO:0000256" key="1">
    <source>
        <dbReference type="ARBA" id="ARBA00022723"/>
    </source>
</evidence>
<keyword evidence="3 5" id="KW-0863">Zinc-finger</keyword>
<accession>A0AAU9II51</accession>
<protein>
    <recommendedName>
        <fullName evidence="6">C2H2-type domain-containing protein</fullName>
    </recommendedName>
</protein>
<dbReference type="GO" id="GO:0008270">
    <property type="term" value="F:zinc ion binding"/>
    <property type="evidence" value="ECO:0007669"/>
    <property type="project" value="UniProtKB-KW"/>
</dbReference>
<proteinExistence type="predicted"/>
<dbReference type="PANTHER" id="PTHR24379:SF121">
    <property type="entry name" value="C2H2-TYPE DOMAIN-CONTAINING PROTEIN"/>
    <property type="match status" value="1"/>
</dbReference>
<comment type="caution">
    <text evidence="7">The sequence shown here is derived from an EMBL/GenBank/DDBJ whole genome shotgun (WGS) entry which is preliminary data.</text>
</comment>
<sequence>MDLNLNQADCSSQSQILPLAPLLLEETSNEFCFNYYQNFYYKSLTEISDERSLIPSDNEETFQCNICFADFSCKKGLSQHIGKIHSTSDKKALCKQCSKKFKNENALKSHIKQVHEKSTRVPCKKCGQLIYNKYMMKAHMAREHPAQVNIS</sequence>
<dbReference type="Proteomes" id="UP001162131">
    <property type="component" value="Unassembled WGS sequence"/>
</dbReference>
<organism evidence="7 8">
    <name type="scientific">Blepharisma stoltei</name>
    <dbReference type="NCBI Taxonomy" id="1481888"/>
    <lineage>
        <taxon>Eukaryota</taxon>
        <taxon>Sar</taxon>
        <taxon>Alveolata</taxon>
        <taxon>Ciliophora</taxon>
        <taxon>Postciliodesmatophora</taxon>
        <taxon>Heterotrichea</taxon>
        <taxon>Heterotrichida</taxon>
        <taxon>Blepharismidae</taxon>
        <taxon>Blepharisma</taxon>
    </lineage>
</organism>
<evidence type="ECO:0000313" key="8">
    <source>
        <dbReference type="Proteomes" id="UP001162131"/>
    </source>
</evidence>